<name>A0A2T0U5F3_9SPHI</name>
<evidence type="ECO:0000256" key="1">
    <source>
        <dbReference type="SAM" id="SignalP"/>
    </source>
</evidence>
<dbReference type="OrthoDB" id="708866at2"/>
<dbReference type="Gene3D" id="3.30.530.80">
    <property type="match status" value="1"/>
</dbReference>
<keyword evidence="4" id="KW-1185">Reference proteome</keyword>
<protein>
    <submittedName>
        <fullName evidence="3">Uncharacterized protein with TBP-like fold DUF4468</fullName>
    </submittedName>
</protein>
<keyword evidence="1" id="KW-0732">Signal</keyword>
<dbReference type="EMBL" id="PVTH01000004">
    <property type="protein sequence ID" value="PRY53155.1"/>
    <property type="molecule type" value="Genomic_DNA"/>
</dbReference>
<dbReference type="Pfam" id="PF14730">
    <property type="entry name" value="DUF4468"/>
    <property type="match status" value="1"/>
</dbReference>
<dbReference type="Proteomes" id="UP000238034">
    <property type="component" value="Unassembled WGS sequence"/>
</dbReference>
<comment type="caution">
    <text evidence="3">The sequence shown here is derived from an EMBL/GenBank/DDBJ whole genome shotgun (WGS) entry which is preliminary data.</text>
</comment>
<evidence type="ECO:0000313" key="4">
    <source>
        <dbReference type="Proteomes" id="UP000238034"/>
    </source>
</evidence>
<feature type="domain" description="DUF4468" evidence="2">
    <location>
        <begin position="41"/>
        <end position="130"/>
    </location>
</feature>
<accession>A0A2T0U5F3</accession>
<feature type="chain" id="PRO_5015550616" evidence="1">
    <location>
        <begin position="20"/>
        <end position="211"/>
    </location>
</feature>
<proteinExistence type="predicted"/>
<evidence type="ECO:0000313" key="3">
    <source>
        <dbReference type="EMBL" id="PRY53155.1"/>
    </source>
</evidence>
<evidence type="ECO:0000259" key="2">
    <source>
        <dbReference type="Pfam" id="PF14730"/>
    </source>
</evidence>
<dbReference type="AlphaFoldDB" id="A0A2T0U5F3"/>
<sequence length="211" mass="23815">MKHFFLLSLSICLFSIVNAQDSDLPFNKKSIPLNDDRKVSYTLVGEVPNATKDQLYNQALAWISEAFKNDTGVIKLQDKDAGTIIVEGSTEEKYSVKTLGVLVPKKYYQNMKMEFNIKEGRYRMILSSFTIENIAARVGNSYLPSSTHAIEKYYNQVPDSYTFSKLTSLERTQLFSAKTILTTADKFAKATVSSVKSFMTNAANPVKKDDW</sequence>
<gene>
    <name evidence="3" type="ORF">B0I27_104164</name>
</gene>
<dbReference type="RefSeq" id="WP_106292735.1">
    <property type="nucleotide sequence ID" value="NZ_PVTH01000004.1"/>
</dbReference>
<organism evidence="3 4">
    <name type="scientific">Arcticibacter pallidicorallinus</name>
    <dbReference type="NCBI Taxonomy" id="1259464"/>
    <lineage>
        <taxon>Bacteria</taxon>
        <taxon>Pseudomonadati</taxon>
        <taxon>Bacteroidota</taxon>
        <taxon>Sphingobacteriia</taxon>
        <taxon>Sphingobacteriales</taxon>
        <taxon>Sphingobacteriaceae</taxon>
        <taxon>Arcticibacter</taxon>
    </lineage>
</organism>
<reference evidence="3 4" key="1">
    <citation type="submission" date="2018-03" db="EMBL/GenBank/DDBJ databases">
        <title>Genomic Encyclopedia of Type Strains, Phase III (KMG-III): the genomes of soil and plant-associated and newly described type strains.</title>
        <authorList>
            <person name="Whitman W."/>
        </authorList>
    </citation>
    <scope>NUCLEOTIDE SEQUENCE [LARGE SCALE GENOMIC DNA]</scope>
    <source>
        <strain evidence="3 4">CGMCC 1.9313</strain>
    </source>
</reference>
<feature type="signal peptide" evidence="1">
    <location>
        <begin position="1"/>
        <end position="19"/>
    </location>
</feature>
<dbReference type="InterPro" id="IPR027823">
    <property type="entry name" value="DUF4468"/>
</dbReference>